<dbReference type="RefSeq" id="WP_183941242.1">
    <property type="nucleotide sequence ID" value="NZ_BAABBG010000002.1"/>
</dbReference>
<dbReference type="Gene3D" id="3.40.50.150">
    <property type="entry name" value="Vaccinia Virus protein VP39"/>
    <property type="match status" value="1"/>
</dbReference>
<reference evidence="1 2" key="1">
    <citation type="submission" date="2020-08" db="EMBL/GenBank/DDBJ databases">
        <title>Genomic Encyclopedia of Type Strains, Phase IV (KMG-IV): sequencing the most valuable type-strain genomes for metagenomic binning, comparative biology and taxonomic classification.</title>
        <authorList>
            <person name="Goeker M."/>
        </authorList>
    </citation>
    <scope>NUCLEOTIDE SEQUENCE [LARGE SCALE GENOMIC DNA]</scope>
    <source>
        <strain evidence="1 2">DSM 29050</strain>
    </source>
</reference>
<dbReference type="EMBL" id="JACIEA010000001">
    <property type="protein sequence ID" value="MBB3943098.1"/>
    <property type="molecule type" value="Genomic_DNA"/>
</dbReference>
<dbReference type="SUPFAM" id="SSF53335">
    <property type="entry name" value="S-adenosyl-L-methionine-dependent methyltransferases"/>
    <property type="match status" value="1"/>
</dbReference>
<dbReference type="PANTHER" id="PTHR20974:SF0">
    <property type="entry name" value="UPF0585 PROTEIN CG18661"/>
    <property type="match status" value="1"/>
</dbReference>
<keyword evidence="2" id="KW-1185">Reference proteome</keyword>
<protein>
    <recommendedName>
        <fullName evidence="3">DUF938 domain-containing protein</fullName>
    </recommendedName>
</protein>
<evidence type="ECO:0008006" key="3">
    <source>
        <dbReference type="Google" id="ProtNLM"/>
    </source>
</evidence>
<gene>
    <name evidence="1" type="ORF">GGR91_001320</name>
</gene>
<dbReference type="AlphaFoldDB" id="A0A840AYA7"/>
<evidence type="ECO:0000313" key="2">
    <source>
        <dbReference type="Proteomes" id="UP000581447"/>
    </source>
</evidence>
<name>A0A840AYA7_9SPHN</name>
<evidence type="ECO:0000313" key="1">
    <source>
        <dbReference type="EMBL" id="MBB3943098.1"/>
    </source>
</evidence>
<sequence length="209" mass="22805">MTTPQPFVFERGPEVKRHAPATVRNRDAIAQALAKLLPERGLVLEIASGTGEHVVHFAKLFPALTWQPTDPDPIAVASIDAWRADENAANVLPAMLLDAASDWPMTHANAVLCINMVHISPWAATVGLLRNAARTLGPPEPLCIYGPFRQRGVPLAESNAAFDASLRQQNPEWGLRSVENINETASENGLRLDQIVEMPANNLLLLFRA</sequence>
<accession>A0A840AYA7</accession>
<dbReference type="Pfam" id="PF06080">
    <property type="entry name" value="DUF938"/>
    <property type="match status" value="1"/>
</dbReference>
<dbReference type="InterPro" id="IPR029063">
    <property type="entry name" value="SAM-dependent_MTases_sf"/>
</dbReference>
<dbReference type="InterPro" id="IPR010342">
    <property type="entry name" value="DUF938"/>
</dbReference>
<dbReference type="PANTHER" id="PTHR20974">
    <property type="entry name" value="UPF0585 PROTEIN CG18661"/>
    <property type="match status" value="1"/>
</dbReference>
<organism evidence="1 2">
    <name type="scientific">Sphingorhabdus rigui</name>
    <dbReference type="NCBI Taxonomy" id="1282858"/>
    <lineage>
        <taxon>Bacteria</taxon>
        <taxon>Pseudomonadati</taxon>
        <taxon>Pseudomonadota</taxon>
        <taxon>Alphaproteobacteria</taxon>
        <taxon>Sphingomonadales</taxon>
        <taxon>Sphingomonadaceae</taxon>
        <taxon>Sphingorhabdus</taxon>
    </lineage>
</organism>
<comment type="caution">
    <text evidence="1">The sequence shown here is derived from an EMBL/GenBank/DDBJ whole genome shotgun (WGS) entry which is preliminary data.</text>
</comment>
<dbReference type="Proteomes" id="UP000581447">
    <property type="component" value="Unassembled WGS sequence"/>
</dbReference>
<proteinExistence type="predicted"/>